<proteinExistence type="predicted"/>
<protein>
    <submittedName>
        <fullName evidence="1">Uncharacterized protein</fullName>
    </submittedName>
</protein>
<name>A0A0H5SD04_HERHM</name>
<keyword evidence="2" id="KW-1185">Reference proteome</keyword>
<evidence type="ECO:0000313" key="2">
    <source>
        <dbReference type="Proteomes" id="UP000236497"/>
    </source>
</evidence>
<dbReference type="Pfam" id="PF24741">
    <property type="entry name" value="AlkZ-rel"/>
    <property type="match status" value="1"/>
</dbReference>
<evidence type="ECO:0000313" key="1">
    <source>
        <dbReference type="EMBL" id="CRZ33294.1"/>
    </source>
</evidence>
<dbReference type="EMBL" id="CVTD020000005">
    <property type="protein sequence ID" value="CRZ33294.1"/>
    <property type="molecule type" value="Genomic_DNA"/>
</dbReference>
<reference evidence="1" key="1">
    <citation type="submission" date="2015-06" db="EMBL/GenBank/DDBJ databases">
        <authorList>
            <person name="Wibberg Daniel"/>
        </authorList>
    </citation>
    <scope>NUCLEOTIDE SEQUENCE [LARGE SCALE GENOMIC DNA]</scope>
    <source>
        <strain evidence="1">T3/55T</strain>
    </source>
</reference>
<sequence>MIVANGQWIMEGLDRNDDRRIKNVEELKEYINKVGFLPFFKGEVEGFSLEEMTARDAWWSGDPVEDPWEWRGIIAEKSDIAYGKLFCNRAGFISKEWFPIFAAYRRDGYDFDSRYEDGLASIRQKKIIDVLSKYDRVASYELKKLAGFNKGGEKNFEGTLTSLQMQTYVLIRSFRRKKNKKNQEYGWAVADYTLSENIYGGDYVRSAYHLSAQEAKDIIINHLLKLFPDAKPKEAEKLIK</sequence>
<gene>
    <name evidence="1" type="ORF">HHT355_0079</name>
</gene>
<organism evidence="1 2">
    <name type="scientific">Herbinix hemicellulosilytica</name>
    <dbReference type="NCBI Taxonomy" id="1564487"/>
    <lineage>
        <taxon>Bacteria</taxon>
        <taxon>Bacillati</taxon>
        <taxon>Bacillota</taxon>
        <taxon>Clostridia</taxon>
        <taxon>Lachnospirales</taxon>
        <taxon>Lachnospiraceae</taxon>
        <taxon>Herbinix</taxon>
    </lineage>
</organism>
<dbReference type="OrthoDB" id="1067148at2"/>
<dbReference type="InterPro" id="IPR056298">
    <property type="entry name" value="AlkZ-rel"/>
</dbReference>
<dbReference type="Proteomes" id="UP000236497">
    <property type="component" value="Unassembled WGS sequence"/>
</dbReference>
<dbReference type="AlphaFoldDB" id="A0A0H5SD04"/>
<accession>A0A0H5SD04</accession>